<organism evidence="1 2">
    <name type="scientific">Persea americana</name>
    <name type="common">Avocado</name>
    <dbReference type="NCBI Taxonomy" id="3435"/>
    <lineage>
        <taxon>Eukaryota</taxon>
        <taxon>Viridiplantae</taxon>
        <taxon>Streptophyta</taxon>
        <taxon>Embryophyta</taxon>
        <taxon>Tracheophyta</taxon>
        <taxon>Spermatophyta</taxon>
        <taxon>Magnoliopsida</taxon>
        <taxon>Magnoliidae</taxon>
        <taxon>Laurales</taxon>
        <taxon>Lauraceae</taxon>
        <taxon>Persea</taxon>
    </lineage>
</organism>
<protein>
    <submittedName>
        <fullName evidence="1">Uncharacterized protein</fullName>
    </submittedName>
</protein>
<dbReference type="EMBL" id="CM056814">
    <property type="protein sequence ID" value="KAJ8626093.1"/>
    <property type="molecule type" value="Genomic_DNA"/>
</dbReference>
<evidence type="ECO:0000313" key="1">
    <source>
        <dbReference type="EMBL" id="KAJ8626093.1"/>
    </source>
</evidence>
<proteinExistence type="predicted"/>
<dbReference type="Proteomes" id="UP001234297">
    <property type="component" value="Chromosome 6"/>
</dbReference>
<gene>
    <name evidence="1" type="ORF">MRB53_019400</name>
</gene>
<sequence>MLLVGLMALLVIGAQALDPKEIRRQAITHNITSILVFGDSSVDPGNNNRLSTTFKSNFPPYGKDFYNGSSTGRFTNGRLPTDFIAEDLGFGRIVAGFLEKRGLNKEELLHGVSFASAATGYDDLTANFTNVLSISKQIEYLMHYKIRLRELVGRKREEEIVRNAMFIMSAGTNDFIQNYYLYQTRSKQFTIDKFVDYLITCLAADIKKMHRLGASRFAVMGMPPIGCMPLVKNLKGVTACVDSLNQVAATFNSKLQAQLSELKTTLGIKVAYGDIYNALISAIKTPTKYGFRVSSKGCIGTGQFELGDLCKGQSICADPNQYVFWDAVHPTQKMYRLIADEVLTSVANEIF</sequence>
<name>A0ACC2KYP2_PERAE</name>
<evidence type="ECO:0000313" key="2">
    <source>
        <dbReference type="Proteomes" id="UP001234297"/>
    </source>
</evidence>
<reference evidence="1 2" key="1">
    <citation type="journal article" date="2022" name="Hortic Res">
        <title>A haplotype resolved chromosomal level avocado genome allows analysis of novel avocado genes.</title>
        <authorList>
            <person name="Nath O."/>
            <person name="Fletcher S.J."/>
            <person name="Hayward A."/>
            <person name="Shaw L.M."/>
            <person name="Masouleh A.K."/>
            <person name="Furtado A."/>
            <person name="Henry R.J."/>
            <person name="Mitter N."/>
        </authorList>
    </citation>
    <scope>NUCLEOTIDE SEQUENCE [LARGE SCALE GENOMIC DNA]</scope>
    <source>
        <strain evidence="2">cv. Hass</strain>
    </source>
</reference>
<comment type="caution">
    <text evidence="1">The sequence shown here is derived from an EMBL/GenBank/DDBJ whole genome shotgun (WGS) entry which is preliminary data.</text>
</comment>
<keyword evidence="2" id="KW-1185">Reference proteome</keyword>
<accession>A0ACC2KYP2</accession>